<dbReference type="Proteomes" id="UP001220964">
    <property type="component" value="Unassembled WGS sequence"/>
</dbReference>
<accession>A0AAE3TC07</accession>
<keyword evidence="2" id="KW-1185">Reference proteome</keyword>
<sequence length="52" mass="5810">MSSQDLRNTLEALRSAQNPLIEGLPHQSVRRKEYLNALAQAYEAGMLVPAQE</sequence>
<dbReference type="AlphaFoldDB" id="A0AAE3TC07"/>
<name>A0AAE3TC07_9RHOB</name>
<comment type="caution">
    <text evidence="1">The sequence shown here is derived from an EMBL/GenBank/DDBJ whole genome shotgun (WGS) entry which is preliminary data.</text>
</comment>
<dbReference type="EMBL" id="JARGYC010000096">
    <property type="protein sequence ID" value="MDF0603459.1"/>
    <property type="molecule type" value="Genomic_DNA"/>
</dbReference>
<organism evidence="1 2">
    <name type="scientific">Psychromarinibacter sediminicola</name>
    <dbReference type="NCBI Taxonomy" id="3033385"/>
    <lineage>
        <taxon>Bacteria</taxon>
        <taxon>Pseudomonadati</taxon>
        <taxon>Pseudomonadota</taxon>
        <taxon>Alphaproteobacteria</taxon>
        <taxon>Rhodobacterales</taxon>
        <taxon>Paracoccaceae</taxon>
        <taxon>Psychromarinibacter</taxon>
    </lineage>
</organism>
<evidence type="ECO:0000313" key="2">
    <source>
        <dbReference type="Proteomes" id="UP001220964"/>
    </source>
</evidence>
<reference evidence="1" key="1">
    <citation type="submission" date="2023-03" db="EMBL/GenBank/DDBJ databases">
        <title>Multiphase analysis and comparison of six strains from genera Psychromarinibacter, Lutimaribacter, and Maritimibacter, including a novel species: Psychromarinibacter sediminicola sp. nov.</title>
        <authorList>
            <person name="Wang Y.-H."/>
            <person name="Ye M.-Q."/>
            <person name="Du Z.-J."/>
        </authorList>
    </citation>
    <scope>NUCLEOTIDE SEQUENCE</scope>
    <source>
        <strain evidence="1">C21-152</strain>
    </source>
</reference>
<protein>
    <submittedName>
        <fullName evidence="1">Uncharacterized protein</fullName>
    </submittedName>
</protein>
<proteinExistence type="predicted"/>
<gene>
    <name evidence="1" type="ORF">P1J78_22260</name>
</gene>
<evidence type="ECO:0000313" key="1">
    <source>
        <dbReference type="EMBL" id="MDF0603459.1"/>
    </source>
</evidence>